<feature type="compositionally biased region" description="Acidic residues" evidence="1">
    <location>
        <begin position="688"/>
        <end position="699"/>
    </location>
</feature>
<feature type="compositionally biased region" description="Basic residues" evidence="1">
    <location>
        <begin position="772"/>
        <end position="783"/>
    </location>
</feature>
<evidence type="ECO:0000313" key="4">
    <source>
        <dbReference type="Proteomes" id="UP000076842"/>
    </source>
</evidence>
<keyword evidence="4" id="KW-1185">Reference proteome</keyword>
<feature type="compositionally biased region" description="Basic and acidic residues" evidence="1">
    <location>
        <begin position="644"/>
        <end position="656"/>
    </location>
</feature>
<feature type="compositionally biased region" description="Basic and acidic residues" evidence="1">
    <location>
        <begin position="535"/>
        <end position="547"/>
    </location>
</feature>
<dbReference type="OrthoDB" id="20507at2759"/>
<dbReference type="Pfam" id="PF01585">
    <property type="entry name" value="G-patch"/>
    <property type="match status" value="1"/>
</dbReference>
<dbReference type="InterPro" id="IPR000467">
    <property type="entry name" value="G_patch_dom"/>
</dbReference>
<feature type="compositionally biased region" description="Basic and acidic residues" evidence="1">
    <location>
        <begin position="602"/>
        <end position="615"/>
    </location>
</feature>
<feature type="region of interest" description="Disordered" evidence="1">
    <location>
        <begin position="183"/>
        <end position="203"/>
    </location>
</feature>
<dbReference type="GO" id="GO:0005634">
    <property type="term" value="C:nucleus"/>
    <property type="evidence" value="ECO:0007669"/>
    <property type="project" value="TreeGrafter"/>
</dbReference>
<gene>
    <name evidence="3" type="ORF">CALCODRAFT_493609</name>
</gene>
<feature type="region of interest" description="Disordered" evidence="1">
    <location>
        <begin position="527"/>
        <end position="552"/>
    </location>
</feature>
<feature type="region of interest" description="Disordered" evidence="1">
    <location>
        <begin position="417"/>
        <end position="442"/>
    </location>
</feature>
<dbReference type="STRING" id="1353952.A0A165HM83"/>
<feature type="compositionally biased region" description="Basic and acidic residues" evidence="1">
    <location>
        <begin position="758"/>
        <end position="771"/>
    </location>
</feature>
<dbReference type="Pfam" id="PF26093">
    <property type="entry name" value="HTH_TGH"/>
    <property type="match status" value="1"/>
</dbReference>
<feature type="domain" description="G-patch" evidence="2">
    <location>
        <begin position="150"/>
        <end position="170"/>
    </location>
</feature>
<sequence>MTSRLKRKLDNMGVDVSNVTENFCMIGTPLPSLEKADKNEFVPVWKQDVRDEKGRRRLHGAFTGGFSAGYFNTVGSKEGWTPATFVSSRANRAGKDQRVQRPEDFMDEEDLSELRADQKLVDTTHADGAPGDPAAPDDANIWNALVPSVRDSPGAKLLQKMGWRPGQGVGPRITYAKRRAQDRIAGAAASQEGDEMDDEEAGKHLYAPRDTVAVVYRAKEDSFGLGYVRGAGLREGDGGRGKKAEEGQAISAGFGLGALNDADEDDLDVYDGSRAPTDKRRLAYTIDEDEDEPVLLGSKQAAPFRRPAPTQPQTVQAQFFFPDGRPVLQGFKPAGAPLTEDVWFAPPEVPEDWKPDPSRVWELNGSVKEGGVGVQGKAVDGKPAPLRAEERGAMLGETPLAPRSVFDYLSKEARDRLQKASASLKPPSAVEIKKEPSPPPEVKMEIPVLEPATAAAALRGYQPFTADPVKQQRYTTYLQMQASRSELPAELAPLPRQEMDSFNKELEDYAKAARIFKPASGAMASRFTSSSTVEMDAKPREGLHAPEEQGGYLEQKAAEESRMEVQETPRQHAAKMGMFGPLTRDVSTWVPSKLLCKRFGVKDPYPDGVPGEEKPAVTPAWKAPESSTASQPLTNAVAASMLNQDKENVPTTKKDISNVGLGDDDDQGRDILTYEKPGMDIFKAIFASDDEDSDEEEEPPAPVPAPKVESTPLKSVENQSAAPHLTAESSSAAIYNPSGSDARQGLDISSFRPTFVPKTERRKDKEADNRPKKDKKDKKKKDKHLLVSFDAEEGITVTPSRDESSKKRKREDKERAKDRDRDREKEEKRKRRRAGEEEEDDGMWVEKPPPDVLVQAAVEKEPPSEANAHPGRKRAVDFF</sequence>
<name>A0A165HM83_9BASI</name>
<feature type="region of interest" description="Disordered" evidence="1">
    <location>
        <begin position="684"/>
        <end position="848"/>
    </location>
</feature>
<dbReference type="GO" id="GO:0006397">
    <property type="term" value="P:mRNA processing"/>
    <property type="evidence" value="ECO:0007669"/>
    <property type="project" value="InterPro"/>
</dbReference>
<dbReference type="Pfam" id="PF07713">
    <property type="entry name" value="DUF1604"/>
    <property type="match status" value="1"/>
</dbReference>
<dbReference type="InterPro" id="IPR011666">
    <property type="entry name" value="DUF1604"/>
</dbReference>
<dbReference type="EMBL" id="KV423940">
    <property type="protein sequence ID" value="KZT59468.1"/>
    <property type="molecule type" value="Genomic_DNA"/>
</dbReference>
<evidence type="ECO:0000313" key="3">
    <source>
        <dbReference type="EMBL" id="KZT59468.1"/>
    </source>
</evidence>
<protein>
    <submittedName>
        <fullName evidence="3">DUF1604-domain-containing protein</fullName>
    </submittedName>
</protein>
<feature type="compositionally biased region" description="Polar residues" evidence="1">
    <location>
        <begin position="712"/>
        <end position="741"/>
    </location>
</feature>
<evidence type="ECO:0000259" key="2">
    <source>
        <dbReference type="PROSITE" id="PS50174"/>
    </source>
</evidence>
<feature type="region of interest" description="Disordered" evidence="1">
    <location>
        <begin position="602"/>
        <end position="630"/>
    </location>
</feature>
<feature type="compositionally biased region" description="Basic and acidic residues" evidence="1">
    <location>
        <begin position="800"/>
        <end position="827"/>
    </location>
</feature>
<dbReference type="AlphaFoldDB" id="A0A165HM83"/>
<dbReference type="InParanoid" id="A0A165HM83"/>
<dbReference type="Proteomes" id="UP000076842">
    <property type="component" value="Unassembled WGS sequence"/>
</dbReference>
<feature type="region of interest" description="Disordered" evidence="1">
    <location>
        <begin position="643"/>
        <end position="671"/>
    </location>
</feature>
<dbReference type="PANTHER" id="PTHR13384">
    <property type="entry name" value="G PATCH DOMAIN-CONTAINING PROTEIN 1"/>
    <property type="match status" value="1"/>
</dbReference>
<dbReference type="FunCoup" id="A0A165HM83">
    <property type="interactions" value="166"/>
</dbReference>
<organism evidence="3 4">
    <name type="scientific">Calocera cornea HHB12733</name>
    <dbReference type="NCBI Taxonomy" id="1353952"/>
    <lineage>
        <taxon>Eukaryota</taxon>
        <taxon>Fungi</taxon>
        <taxon>Dikarya</taxon>
        <taxon>Basidiomycota</taxon>
        <taxon>Agaricomycotina</taxon>
        <taxon>Dacrymycetes</taxon>
        <taxon>Dacrymycetales</taxon>
        <taxon>Dacrymycetaceae</taxon>
        <taxon>Calocera</taxon>
    </lineage>
</organism>
<dbReference type="PANTHER" id="PTHR13384:SF19">
    <property type="entry name" value="G PATCH DOMAIN-CONTAINING PROTEIN 1"/>
    <property type="match status" value="1"/>
</dbReference>
<evidence type="ECO:0000256" key="1">
    <source>
        <dbReference type="SAM" id="MobiDB-lite"/>
    </source>
</evidence>
<reference evidence="3 4" key="1">
    <citation type="journal article" date="2016" name="Mol. Biol. Evol.">
        <title>Comparative Genomics of Early-Diverging Mushroom-Forming Fungi Provides Insights into the Origins of Lignocellulose Decay Capabilities.</title>
        <authorList>
            <person name="Nagy L.G."/>
            <person name="Riley R."/>
            <person name="Tritt A."/>
            <person name="Adam C."/>
            <person name="Daum C."/>
            <person name="Floudas D."/>
            <person name="Sun H."/>
            <person name="Yadav J.S."/>
            <person name="Pangilinan J."/>
            <person name="Larsson K.H."/>
            <person name="Matsuura K."/>
            <person name="Barry K."/>
            <person name="Labutti K."/>
            <person name="Kuo R."/>
            <person name="Ohm R.A."/>
            <person name="Bhattacharya S.S."/>
            <person name="Shirouzu T."/>
            <person name="Yoshinaga Y."/>
            <person name="Martin F.M."/>
            <person name="Grigoriev I.V."/>
            <person name="Hibbett D.S."/>
        </authorList>
    </citation>
    <scope>NUCLEOTIDE SEQUENCE [LARGE SCALE GENOMIC DNA]</scope>
    <source>
        <strain evidence="3 4">HHB12733</strain>
    </source>
</reference>
<feature type="region of interest" description="Disordered" evidence="1">
    <location>
        <begin position="860"/>
        <end position="879"/>
    </location>
</feature>
<dbReference type="GO" id="GO:0003723">
    <property type="term" value="F:RNA binding"/>
    <property type="evidence" value="ECO:0007669"/>
    <property type="project" value="TreeGrafter"/>
</dbReference>
<accession>A0A165HM83</accession>
<proteinExistence type="predicted"/>
<dbReference type="PROSITE" id="PS50174">
    <property type="entry name" value="G_PATCH"/>
    <property type="match status" value="1"/>
</dbReference>